<dbReference type="SMART" id="SM00448">
    <property type="entry name" value="REC"/>
    <property type="match status" value="1"/>
</dbReference>
<organism evidence="8 9">
    <name type="scientific">Noviherbaspirillum aridicola</name>
    <dbReference type="NCBI Taxonomy" id="2849687"/>
    <lineage>
        <taxon>Bacteria</taxon>
        <taxon>Pseudomonadati</taxon>
        <taxon>Pseudomonadota</taxon>
        <taxon>Betaproteobacteria</taxon>
        <taxon>Burkholderiales</taxon>
        <taxon>Oxalobacteraceae</taxon>
        <taxon>Noviherbaspirillum</taxon>
    </lineage>
</organism>
<dbReference type="PANTHER" id="PTHR43547:SF2">
    <property type="entry name" value="HYBRID SIGNAL TRANSDUCTION HISTIDINE KINASE C"/>
    <property type="match status" value="1"/>
</dbReference>
<evidence type="ECO:0000256" key="5">
    <source>
        <dbReference type="SAM" id="Coils"/>
    </source>
</evidence>
<dbReference type="Pfam" id="PF00072">
    <property type="entry name" value="Response_reg"/>
    <property type="match status" value="1"/>
</dbReference>
<dbReference type="Proteomes" id="UP000887222">
    <property type="component" value="Unassembled WGS sequence"/>
</dbReference>
<feature type="domain" description="Histidine kinase" evidence="6">
    <location>
        <begin position="213"/>
        <end position="432"/>
    </location>
</feature>
<dbReference type="SMART" id="SM00388">
    <property type="entry name" value="HisKA"/>
    <property type="match status" value="1"/>
</dbReference>
<dbReference type="InterPro" id="IPR011006">
    <property type="entry name" value="CheY-like_superfamily"/>
</dbReference>
<protein>
    <recommendedName>
        <fullName evidence="2">histidine kinase</fullName>
        <ecNumber evidence="2">2.7.13.3</ecNumber>
    </recommendedName>
</protein>
<keyword evidence="9" id="KW-1185">Reference proteome</keyword>
<dbReference type="InterPro" id="IPR003594">
    <property type="entry name" value="HATPase_dom"/>
</dbReference>
<dbReference type="PROSITE" id="PS50109">
    <property type="entry name" value="HIS_KIN"/>
    <property type="match status" value="1"/>
</dbReference>
<dbReference type="PROSITE" id="PS50110">
    <property type="entry name" value="RESPONSE_REGULATORY"/>
    <property type="match status" value="1"/>
</dbReference>
<dbReference type="SUPFAM" id="SSF47384">
    <property type="entry name" value="Homodimeric domain of signal transducing histidine kinase"/>
    <property type="match status" value="1"/>
</dbReference>
<dbReference type="SMART" id="SM00387">
    <property type="entry name" value="HATPase_c"/>
    <property type="match status" value="1"/>
</dbReference>
<reference evidence="8 9" key="1">
    <citation type="journal article" date="2022" name="Int. J. Syst. Evol. Microbiol.">
        <title>Noviherbaspirillum aridicola sp. nov., isolated from an arid soil in Pakistan.</title>
        <authorList>
            <person name="Khan I.U."/>
            <person name="Saqib M."/>
            <person name="Amin A."/>
            <person name="Hussain F."/>
            <person name="Li L."/>
            <person name="Liu Y.H."/>
            <person name="Fang B.Z."/>
            <person name="Ahmed I."/>
            <person name="Li W.J."/>
        </authorList>
    </citation>
    <scope>NUCLEOTIDE SEQUENCE [LARGE SCALE GENOMIC DNA]</scope>
    <source>
        <strain evidence="8 9">NCCP-691</strain>
    </source>
</reference>
<dbReference type="InterPro" id="IPR003661">
    <property type="entry name" value="HisK_dim/P_dom"/>
</dbReference>
<dbReference type="SUPFAM" id="SSF52172">
    <property type="entry name" value="CheY-like"/>
    <property type="match status" value="1"/>
</dbReference>
<dbReference type="PANTHER" id="PTHR43547">
    <property type="entry name" value="TWO-COMPONENT HISTIDINE KINASE"/>
    <property type="match status" value="1"/>
</dbReference>
<comment type="caution">
    <text evidence="8">The sequence shown here is derived from an EMBL/GenBank/DDBJ whole genome shotgun (WGS) entry which is preliminary data.</text>
</comment>
<dbReference type="InterPro" id="IPR005467">
    <property type="entry name" value="His_kinase_dom"/>
</dbReference>
<dbReference type="Gene3D" id="1.10.287.130">
    <property type="match status" value="1"/>
</dbReference>
<dbReference type="SUPFAM" id="SSF55874">
    <property type="entry name" value="ATPase domain of HSP90 chaperone/DNA topoisomerase II/histidine kinase"/>
    <property type="match status" value="1"/>
</dbReference>
<proteinExistence type="predicted"/>
<keyword evidence="5" id="KW-0175">Coiled coil</keyword>
<dbReference type="InterPro" id="IPR004358">
    <property type="entry name" value="Sig_transdc_His_kin-like_C"/>
</dbReference>
<gene>
    <name evidence="8" type="ORF">NCCP691_23180</name>
</gene>
<feature type="domain" description="Response regulatory" evidence="7">
    <location>
        <begin position="53"/>
        <end position="170"/>
    </location>
</feature>
<evidence type="ECO:0000256" key="2">
    <source>
        <dbReference type="ARBA" id="ARBA00012438"/>
    </source>
</evidence>
<dbReference type="CDD" id="cd00082">
    <property type="entry name" value="HisKA"/>
    <property type="match status" value="1"/>
</dbReference>
<evidence type="ECO:0000256" key="1">
    <source>
        <dbReference type="ARBA" id="ARBA00000085"/>
    </source>
</evidence>
<dbReference type="Pfam" id="PF00512">
    <property type="entry name" value="HisKA"/>
    <property type="match status" value="1"/>
</dbReference>
<dbReference type="EC" id="2.7.13.3" evidence="2"/>
<dbReference type="CDD" id="cd16922">
    <property type="entry name" value="HATPase_EvgS-ArcB-TorS-like"/>
    <property type="match status" value="1"/>
</dbReference>
<sequence>MACLHLPESGVFDGGKLCRYTYVSPLPDPPMSFSSPQSDTQAAAQPADADRIRVMLVDDQFIIAEALRRMLAGEADIDYCYQPDPRQAVASALSWRPTVILQDLVMPQVDGFALLGQFRTHPELRQVPVIVLSSKEDPQLKAQGFGMGARDYLVKWPDRIELLARVRAHSTAYLNQRERDAAFRALAESQQQLARANADLQRMAKLKDEFVATVSHELRTPLTSIRGSLSLLSEGMAGELPEAARKLVGIAGNSCERLVRMINDLLDIERIESGKMEFDLRMQPLDAIVEQAVASMQGYSAQYRVEIKTVPVPAGLRVRADRDRLMQVLINLLSNAIKFSPAGAEVRLITQVNGQRVRMSVIDRGEGMPDEFRDRIFEKFSQADSGDSRRRGGTGLGLNICKRIVEEHGGRIDFESVYGEGSSFHVELPIAHE</sequence>
<dbReference type="PRINTS" id="PR00344">
    <property type="entry name" value="BCTRLSENSOR"/>
</dbReference>
<comment type="catalytic activity">
    <reaction evidence="1">
        <text>ATP + protein L-histidine = ADP + protein N-phospho-L-histidine.</text>
        <dbReference type="EC" id="2.7.13.3"/>
    </reaction>
</comment>
<accession>A0ABQ4Q535</accession>
<evidence type="ECO:0000313" key="9">
    <source>
        <dbReference type="Proteomes" id="UP000887222"/>
    </source>
</evidence>
<name>A0ABQ4Q535_9BURK</name>
<dbReference type="EMBL" id="BPMK01000009">
    <property type="protein sequence ID" value="GIZ52304.1"/>
    <property type="molecule type" value="Genomic_DNA"/>
</dbReference>
<dbReference type="InterPro" id="IPR001789">
    <property type="entry name" value="Sig_transdc_resp-reg_receiver"/>
</dbReference>
<dbReference type="Gene3D" id="3.40.50.2300">
    <property type="match status" value="1"/>
</dbReference>
<evidence type="ECO:0000313" key="8">
    <source>
        <dbReference type="EMBL" id="GIZ52304.1"/>
    </source>
</evidence>
<feature type="coiled-coil region" evidence="5">
    <location>
        <begin position="179"/>
        <end position="206"/>
    </location>
</feature>
<dbReference type="Pfam" id="PF02518">
    <property type="entry name" value="HATPase_c"/>
    <property type="match status" value="1"/>
</dbReference>
<evidence type="ECO:0000256" key="3">
    <source>
        <dbReference type="ARBA" id="ARBA00022553"/>
    </source>
</evidence>
<dbReference type="InterPro" id="IPR036890">
    <property type="entry name" value="HATPase_C_sf"/>
</dbReference>
<feature type="modified residue" description="4-aspartylphosphate" evidence="4">
    <location>
        <position position="103"/>
    </location>
</feature>
<evidence type="ECO:0000256" key="4">
    <source>
        <dbReference type="PROSITE-ProRule" id="PRU00169"/>
    </source>
</evidence>
<dbReference type="InterPro" id="IPR036097">
    <property type="entry name" value="HisK_dim/P_sf"/>
</dbReference>
<evidence type="ECO:0000259" key="7">
    <source>
        <dbReference type="PROSITE" id="PS50110"/>
    </source>
</evidence>
<keyword evidence="3 4" id="KW-0597">Phosphoprotein</keyword>
<evidence type="ECO:0000259" key="6">
    <source>
        <dbReference type="PROSITE" id="PS50109"/>
    </source>
</evidence>
<dbReference type="Gene3D" id="3.30.565.10">
    <property type="entry name" value="Histidine kinase-like ATPase, C-terminal domain"/>
    <property type="match status" value="1"/>
</dbReference>